<dbReference type="Pfam" id="PF01614">
    <property type="entry name" value="IclR_C"/>
    <property type="match status" value="1"/>
</dbReference>
<dbReference type="GO" id="GO:0003677">
    <property type="term" value="F:DNA binding"/>
    <property type="evidence" value="ECO:0007669"/>
    <property type="project" value="UniProtKB-KW"/>
</dbReference>
<keyword evidence="2" id="KW-0238">DNA-binding</keyword>
<dbReference type="STRING" id="505341.QV08_12070"/>
<evidence type="ECO:0000313" key="9">
    <source>
        <dbReference type="Proteomes" id="UP000092649"/>
    </source>
</evidence>
<dbReference type="InterPro" id="IPR036388">
    <property type="entry name" value="WH-like_DNA-bd_sf"/>
</dbReference>
<dbReference type="NCBIfam" id="NF011671">
    <property type="entry name" value="PRK15090.1"/>
    <property type="match status" value="1"/>
</dbReference>
<dbReference type="InterPro" id="IPR050707">
    <property type="entry name" value="HTH_MetabolicPath_Reg"/>
</dbReference>
<dbReference type="EMBL" id="JTJU01000053">
    <property type="protein sequence ID" value="OBX08733.1"/>
    <property type="molecule type" value="Genomic_DNA"/>
</dbReference>
<dbReference type="InterPro" id="IPR005471">
    <property type="entry name" value="Tscrpt_reg_IclR_N"/>
</dbReference>
<dbReference type="PROSITE" id="PS51078">
    <property type="entry name" value="ICLR_ED"/>
    <property type="match status" value="1"/>
</dbReference>
<dbReference type="InterPro" id="IPR036390">
    <property type="entry name" value="WH_DNA-bd_sf"/>
</dbReference>
<evidence type="ECO:0000256" key="2">
    <source>
        <dbReference type="ARBA" id="ARBA00023125"/>
    </source>
</evidence>
<dbReference type="AlphaFoldDB" id="A0A1A7NQV3"/>
<dbReference type="PATRIC" id="fig|505341.3.peg.1911"/>
<dbReference type="EMBL" id="JTJL01000055">
    <property type="protein sequence ID" value="OBW91990.1"/>
    <property type="molecule type" value="Genomic_DNA"/>
</dbReference>
<dbReference type="PANTHER" id="PTHR30136">
    <property type="entry name" value="HELIX-TURN-HELIX TRANSCRIPTIONAL REGULATOR, ICLR FAMILY"/>
    <property type="match status" value="1"/>
</dbReference>
<name>A0A1A7NQV3_9PAST</name>
<feature type="domain" description="IclR-ED" evidence="5">
    <location>
        <begin position="73"/>
        <end position="256"/>
    </location>
</feature>
<dbReference type="PROSITE" id="PS51077">
    <property type="entry name" value="HTH_ICLR"/>
    <property type="match status" value="1"/>
</dbReference>
<accession>A0A1A7NQV3</accession>
<feature type="domain" description="HTH iclR-type" evidence="4">
    <location>
        <begin position="11"/>
        <end position="72"/>
    </location>
</feature>
<dbReference type="Proteomes" id="UP000092649">
    <property type="component" value="Unassembled WGS sequence"/>
</dbReference>
<dbReference type="GO" id="GO:0003700">
    <property type="term" value="F:DNA-binding transcription factor activity"/>
    <property type="evidence" value="ECO:0007669"/>
    <property type="project" value="TreeGrafter"/>
</dbReference>
<evidence type="ECO:0000256" key="1">
    <source>
        <dbReference type="ARBA" id="ARBA00023015"/>
    </source>
</evidence>
<sequence>MKKENTSIESVASVLKVFSILEILSEQKDIGITELSQKLMMSKSTTYRFLQTMKNLGYVYQEDDSDKYGLSLKLFELSARSLEYVDLIAFADKEMRGISEKTGEALHLGILEGHEIVYLHKIDSKYNLRMQSRIGRRNPLYSTAIGKILLSGVTDDVVRSILDGVEFVQSTKNTVSNVEKLIPEIHLVREQHYAEDNEEQEDGLICIAAPVYNRLGQIIAGVSISLPSIRFKEKERPYLVNLLQQAGKHISERLGFYGYPVLNDKQ</sequence>
<dbReference type="InterPro" id="IPR029016">
    <property type="entry name" value="GAF-like_dom_sf"/>
</dbReference>
<dbReference type="Gene3D" id="1.10.10.10">
    <property type="entry name" value="Winged helix-like DNA-binding domain superfamily/Winged helix DNA-binding domain"/>
    <property type="match status" value="1"/>
</dbReference>
<dbReference type="SMART" id="SM00346">
    <property type="entry name" value="HTH_ICLR"/>
    <property type="match status" value="1"/>
</dbReference>
<keyword evidence="9" id="KW-1185">Reference proteome</keyword>
<gene>
    <name evidence="6" type="ORF">QS62_09550</name>
    <name evidence="7" type="ORF">QV09_09400</name>
</gene>
<dbReference type="PANTHER" id="PTHR30136:SF7">
    <property type="entry name" value="HTH-TYPE TRANSCRIPTIONAL REGULATOR KDGR-RELATED"/>
    <property type="match status" value="1"/>
</dbReference>
<evidence type="ECO:0000256" key="3">
    <source>
        <dbReference type="ARBA" id="ARBA00023163"/>
    </source>
</evidence>
<reference evidence="8 9" key="1">
    <citation type="submission" date="2014-11" db="EMBL/GenBank/DDBJ databases">
        <title>Pan-genome of Gallibacterium spp.</title>
        <authorList>
            <person name="Kudirkiene E."/>
            <person name="Bojesen A.M."/>
        </authorList>
    </citation>
    <scope>NUCLEOTIDE SEQUENCE [LARGE SCALE GENOMIC DNA]</scope>
    <source>
        <strain evidence="7 8">18469/18</strain>
        <strain evidence="6 9">F150</strain>
    </source>
</reference>
<evidence type="ECO:0000259" key="5">
    <source>
        <dbReference type="PROSITE" id="PS51078"/>
    </source>
</evidence>
<dbReference type="Pfam" id="PF09339">
    <property type="entry name" value="HTH_IclR"/>
    <property type="match status" value="1"/>
</dbReference>
<dbReference type="Proteomes" id="UP000092527">
    <property type="component" value="Unassembled WGS sequence"/>
</dbReference>
<dbReference type="SUPFAM" id="SSF55781">
    <property type="entry name" value="GAF domain-like"/>
    <property type="match status" value="1"/>
</dbReference>
<proteinExistence type="predicted"/>
<dbReference type="RefSeq" id="WP_066109362.1">
    <property type="nucleotide sequence ID" value="NZ_CP103875.1"/>
</dbReference>
<comment type="caution">
    <text evidence="6">The sequence shown here is derived from an EMBL/GenBank/DDBJ whole genome shotgun (WGS) entry which is preliminary data.</text>
</comment>
<dbReference type="SUPFAM" id="SSF46785">
    <property type="entry name" value="Winged helix' DNA-binding domain"/>
    <property type="match status" value="1"/>
</dbReference>
<organism evidence="6 9">
    <name type="scientific">Gallibacterium salpingitidis</name>
    <dbReference type="NCBI Taxonomy" id="505341"/>
    <lineage>
        <taxon>Bacteria</taxon>
        <taxon>Pseudomonadati</taxon>
        <taxon>Pseudomonadota</taxon>
        <taxon>Gammaproteobacteria</taxon>
        <taxon>Pasteurellales</taxon>
        <taxon>Pasteurellaceae</taxon>
        <taxon>Gallibacterium</taxon>
    </lineage>
</organism>
<keyword evidence="3" id="KW-0804">Transcription</keyword>
<evidence type="ECO:0000313" key="8">
    <source>
        <dbReference type="Proteomes" id="UP000092527"/>
    </source>
</evidence>
<dbReference type="InterPro" id="IPR014757">
    <property type="entry name" value="Tscrpt_reg_IclR_C"/>
</dbReference>
<dbReference type="OrthoDB" id="9807558at2"/>
<evidence type="ECO:0000313" key="6">
    <source>
        <dbReference type="EMBL" id="OBW91990.1"/>
    </source>
</evidence>
<dbReference type="Gene3D" id="3.30.450.40">
    <property type="match status" value="1"/>
</dbReference>
<evidence type="ECO:0000313" key="7">
    <source>
        <dbReference type="EMBL" id="OBX08733.1"/>
    </source>
</evidence>
<protein>
    <submittedName>
        <fullName evidence="6">Transcriptional regulator</fullName>
    </submittedName>
</protein>
<keyword evidence="1" id="KW-0805">Transcription regulation</keyword>
<evidence type="ECO:0000259" key="4">
    <source>
        <dbReference type="PROSITE" id="PS51077"/>
    </source>
</evidence>
<dbReference type="GO" id="GO:0045892">
    <property type="term" value="P:negative regulation of DNA-templated transcription"/>
    <property type="evidence" value="ECO:0007669"/>
    <property type="project" value="TreeGrafter"/>
</dbReference>